<evidence type="ECO:0000313" key="1">
    <source>
        <dbReference type="EMBL" id="GAU11051.1"/>
    </source>
</evidence>
<accession>A0A2Z6LU23</accession>
<protein>
    <submittedName>
        <fullName evidence="1">Uncharacterized protein</fullName>
    </submittedName>
</protein>
<proteinExistence type="predicted"/>
<name>A0A2Z6LU23_TRISU</name>
<dbReference type="Proteomes" id="UP000242715">
    <property type="component" value="Unassembled WGS sequence"/>
</dbReference>
<dbReference type="EMBL" id="DF973112">
    <property type="protein sequence ID" value="GAU11051.1"/>
    <property type="molecule type" value="Genomic_DNA"/>
</dbReference>
<reference evidence="2" key="1">
    <citation type="journal article" date="2017" name="Front. Plant Sci.">
        <title>Climate Clever Clovers: New Paradigm to Reduce the Environmental Footprint of Ruminants by Breeding Low Methanogenic Forages Utilizing Haplotype Variation.</title>
        <authorList>
            <person name="Kaur P."/>
            <person name="Appels R."/>
            <person name="Bayer P.E."/>
            <person name="Keeble-Gagnere G."/>
            <person name="Wang J."/>
            <person name="Hirakawa H."/>
            <person name="Shirasawa K."/>
            <person name="Vercoe P."/>
            <person name="Stefanova K."/>
            <person name="Durmic Z."/>
            <person name="Nichols P."/>
            <person name="Revell C."/>
            <person name="Isobe S.N."/>
            <person name="Edwards D."/>
            <person name="Erskine W."/>
        </authorList>
    </citation>
    <scope>NUCLEOTIDE SEQUENCE [LARGE SCALE GENOMIC DNA]</scope>
    <source>
        <strain evidence="2">cv. Daliak</strain>
    </source>
</reference>
<evidence type="ECO:0000313" key="2">
    <source>
        <dbReference type="Proteomes" id="UP000242715"/>
    </source>
</evidence>
<dbReference type="AlphaFoldDB" id="A0A2Z6LU23"/>
<gene>
    <name evidence="1" type="ORF">TSUD_113440</name>
</gene>
<keyword evidence="2" id="KW-1185">Reference proteome</keyword>
<organism evidence="1 2">
    <name type="scientific">Trifolium subterraneum</name>
    <name type="common">Subterranean clover</name>
    <dbReference type="NCBI Taxonomy" id="3900"/>
    <lineage>
        <taxon>Eukaryota</taxon>
        <taxon>Viridiplantae</taxon>
        <taxon>Streptophyta</taxon>
        <taxon>Embryophyta</taxon>
        <taxon>Tracheophyta</taxon>
        <taxon>Spermatophyta</taxon>
        <taxon>Magnoliopsida</taxon>
        <taxon>eudicotyledons</taxon>
        <taxon>Gunneridae</taxon>
        <taxon>Pentapetalae</taxon>
        <taxon>rosids</taxon>
        <taxon>fabids</taxon>
        <taxon>Fabales</taxon>
        <taxon>Fabaceae</taxon>
        <taxon>Papilionoideae</taxon>
        <taxon>50 kb inversion clade</taxon>
        <taxon>NPAAA clade</taxon>
        <taxon>Hologalegina</taxon>
        <taxon>IRL clade</taxon>
        <taxon>Trifolieae</taxon>
        <taxon>Trifolium</taxon>
    </lineage>
</organism>
<sequence>MGEDILIGWLHLIAKVKIMTLSFSFLELLVNSLKVESYPWISDETVREMVTYLLQNSPPPATFVIGKVVVEKGVPDLFMSKSSYALGVFSNFGVLELKLKENTI</sequence>